<dbReference type="AlphaFoldDB" id="A0A4Q5LXD5"/>
<evidence type="ECO:0000313" key="2">
    <source>
        <dbReference type="Proteomes" id="UP000293162"/>
    </source>
</evidence>
<reference evidence="1 2" key="1">
    <citation type="submission" date="2019-02" db="EMBL/GenBank/DDBJ databases">
        <title>Bacterial novel species Emticicia sp. 17J42-9 isolated from soil.</title>
        <authorList>
            <person name="Jung H.-Y."/>
        </authorList>
    </citation>
    <scope>NUCLEOTIDE SEQUENCE [LARGE SCALE GENOMIC DNA]</scope>
    <source>
        <strain evidence="1 2">17J42-9</strain>
    </source>
</reference>
<dbReference type="EMBL" id="SEWF01000030">
    <property type="protein sequence ID" value="RYU94173.1"/>
    <property type="molecule type" value="Genomic_DNA"/>
</dbReference>
<sequence length="303" mass="33117">MKTTLLLLIFLLFSTRILSQSSIIHPEVFKTNTPISLTDVCTESDNGKIFLRPDLNIFCYCYRADGYKQPIEKWKANASNTYHLGKVGIGVFNPTHDLEVLTDARVQTLIVEGNIGINSTTPTEKLELKNREIMFVNTDAKSWRIRNSDINDRFEFQENGQSKMTINYGGNIGIGDFPNMNKLKVQGNVAYASGLVIEEKGILSNTNASQLVIRTINSATTSSTNLVESNTCMVLNFTIPPSSFTSVPAVFLGQNLSGNPSGANLIKSVMNVTINGGVIRICNTTGAGVTFSNQSFSLIAIGQ</sequence>
<gene>
    <name evidence="1" type="ORF">EWM59_18540</name>
</gene>
<protein>
    <submittedName>
        <fullName evidence="1">Uncharacterized protein</fullName>
    </submittedName>
</protein>
<name>A0A4Q5LXD5_9BACT</name>
<organism evidence="1 2">
    <name type="scientific">Emticicia agri</name>
    <dbReference type="NCBI Taxonomy" id="2492393"/>
    <lineage>
        <taxon>Bacteria</taxon>
        <taxon>Pseudomonadati</taxon>
        <taxon>Bacteroidota</taxon>
        <taxon>Cytophagia</taxon>
        <taxon>Cytophagales</taxon>
        <taxon>Leadbetterellaceae</taxon>
        <taxon>Emticicia</taxon>
    </lineage>
</organism>
<evidence type="ECO:0000313" key="1">
    <source>
        <dbReference type="EMBL" id="RYU94173.1"/>
    </source>
</evidence>
<comment type="caution">
    <text evidence="1">The sequence shown here is derived from an EMBL/GenBank/DDBJ whole genome shotgun (WGS) entry which is preliminary data.</text>
</comment>
<keyword evidence="2" id="KW-1185">Reference proteome</keyword>
<dbReference type="Proteomes" id="UP000293162">
    <property type="component" value="Unassembled WGS sequence"/>
</dbReference>
<dbReference type="OrthoDB" id="931345at2"/>
<accession>A0A4Q5LXD5</accession>
<proteinExistence type="predicted"/>
<dbReference type="RefSeq" id="WP_130022748.1">
    <property type="nucleotide sequence ID" value="NZ_SEWF01000030.1"/>
</dbReference>